<reference evidence="1 2" key="1">
    <citation type="submission" date="2022-01" db="EMBL/GenBank/DDBJ databases">
        <authorList>
            <person name="Xiong W."/>
            <person name="Schranz E."/>
        </authorList>
    </citation>
    <scope>NUCLEOTIDE SEQUENCE [LARGE SCALE GENOMIC DNA]</scope>
</reference>
<accession>A0AAU9N039</accession>
<organism evidence="1 2">
    <name type="scientific">Lactuca virosa</name>
    <dbReference type="NCBI Taxonomy" id="75947"/>
    <lineage>
        <taxon>Eukaryota</taxon>
        <taxon>Viridiplantae</taxon>
        <taxon>Streptophyta</taxon>
        <taxon>Embryophyta</taxon>
        <taxon>Tracheophyta</taxon>
        <taxon>Spermatophyta</taxon>
        <taxon>Magnoliopsida</taxon>
        <taxon>eudicotyledons</taxon>
        <taxon>Gunneridae</taxon>
        <taxon>Pentapetalae</taxon>
        <taxon>asterids</taxon>
        <taxon>campanulids</taxon>
        <taxon>Asterales</taxon>
        <taxon>Asteraceae</taxon>
        <taxon>Cichorioideae</taxon>
        <taxon>Cichorieae</taxon>
        <taxon>Lactucinae</taxon>
        <taxon>Lactuca</taxon>
    </lineage>
</organism>
<keyword evidence="2" id="KW-1185">Reference proteome</keyword>
<evidence type="ECO:0000313" key="2">
    <source>
        <dbReference type="Proteomes" id="UP001157418"/>
    </source>
</evidence>
<dbReference type="EMBL" id="CAKMRJ010002223">
    <property type="protein sequence ID" value="CAH1426223.1"/>
    <property type="molecule type" value="Genomic_DNA"/>
</dbReference>
<protein>
    <submittedName>
        <fullName evidence="1">Uncharacterized protein</fullName>
    </submittedName>
</protein>
<dbReference type="Proteomes" id="UP001157418">
    <property type="component" value="Unassembled WGS sequence"/>
</dbReference>
<comment type="caution">
    <text evidence="1">The sequence shown here is derived from an EMBL/GenBank/DDBJ whole genome shotgun (WGS) entry which is preliminary data.</text>
</comment>
<evidence type="ECO:0000313" key="1">
    <source>
        <dbReference type="EMBL" id="CAH1426223.1"/>
    </source>
</evidence>
<sequence length="163" mass="17956">MFWGMEKWAHNIITIIFPISSPSSVARYTFNFRTPTPIYPTPKFTHVTLHLPHNKAKVGLEGNDCDDNDGGRKGCLFVGVHNGNIKASVALKGKGCGDDDNGRKQYDVPVVAGTYLGLDSVWNGCGEKYDGRVVVRCPVTTLISSCLMVAGSECGIRWWFKQM</sequence>
<gene>
    <name evidence="1" type="ORF">LVIROSA_LOCUS13314</name>
</gene>
<proteinExistence type="predicted"/>
<dbReference type="AlphaFoldDB" id="A0AAU9N039"/>
<name>A0AAU9N039_9ASTR</name>